<protein>
    <submittedName>
        <fullName evidence="1">Uncharacterized protein</fullName>
    </submittedName>
</protein>
<reference evidence="1 2" key="1">
    <citation type="journal article" date="2009" name="PLoS Genet.">
        <title>The genome of Nectria haematococca: contribution of supernumerary chromosomes to gene expansion.</title>
        <authorList>
            <person name="Coleman J.J."/>
            <person name="Rounsley S.D."/>
            <person name="Rodriguez-Carres M."/>
            <person name="Kuo A."/>
            <person name="Wasmann C.C."/>
            <person name="Grimwood J."/>
            <person name="Schmutz J."/>
            <person name="Taga M."/>
            <person name="White G.J."/>
            <person name="Zhou S."/>
            <person name="Schwartz D.C."/>
            <person name="Freitag M."/>
            <person name="Ma L.J."/>
            <person name="Danchin E.G."/>
            <person name="Henrissat B."/>
            <person name="Coutinho P.M."/>
            <person name="Nelson D.R."/>
            <person name="Straney D."/>
            <person name="Napoli C.A."/>
            <person name="Barker B.M."/>
            <person name="Gribskov M."/>
            <person name="Rep M."/>
            <person name="Kroken S."/>
            <person name="Molnar I."/>
            <person name="Rensing C."/>
            <person name="Kennell J.C."/>
            <person name="Zamora J."/>
            <person name="Farman M.L."/>
            <person name="Selker E.U."/>
            <person name="Salamov A."/>
            <person name="Shapiro H."/>
            <person name="Pangilinan J."/>
            <person name="Lindquist E."/>
            <person name="Lamers C."/>
            <person name="Grigoriev I.V."/>
            <person name="Geiser D.M."/>
            <person name="Covert S.F."/>
            <person name="Temporini E."/>
            <person name="Vanetten H.D."/>
        </authorList>
    </citation>
    <scope>NUCLEOTIDE SEQUENCE [LARGE SCALE GENOMIC DNA]</scope>
    <source>
        <strain evidence="2">ATCC MYA-4622 / CBS 123669 / FGSC 9596 / NRRL 45880 / 77-13-4</strain>
    </source>
</reference>
<proteinExistence type="predicted"/>
<dbReference type="RefSeq" id="XP_003041891.1">
    <property type="nucleotide sequence ID" value="XM_003041845.1"/>
</dbReference>
<dbReference type="HOGENOM" id="CLU_1180510_0_0_1"/>
<dbReference type="AlphaFoldDB" id="C7ZIB9"/>
<dbReference type="KEGG" id="nhe:NECHADRAFT_87089"/>
<gene>
    <name evidence="1" type="ORF">NECHADRAFT_87089</name>
</gene>
<name>C7ZIB9_FUSV7</name>
<evidence type="ECO:0000313" key="1">
    <source>
        <dbReference type="EMBL" id="EEU36178.1"/>
    </source>
</evidence>
<dbReference type="InParanoid" id="C7ZIB9"/>
<organism evidence="1 2">
    <name type="scientific">Fusarium vanettenii (strain ATCC MYA-4622 / CBS 123669 / FGSC 9596 / NRRL 45880 / 77-13-4)</name>
    <name type="common">Fusarium solani subsp. pisi</name>
    <dbReference type="NCBI Taxonomy" id="660122"/>
    <lineage>
        <taxon>Eukaryota</taxon>
        <taxon>Fungi</taxon>
        <taxon>Dikarya</taxon>
        <taxon>Ascomycota</taxon>
        <taxon>Pezizomycotina</taxon>
        <taxon>Sordariomycetes</taxon>
        <taxon>Hypocreomycetidae</taxon>
        <taxon>Hypocreales</taxon>
        <taxon>Nectriaceae</taxon>
        <taxon>Fusarium</taxon>
        <taxon>Fusarium solani species complex</taxon>
        <taxon>Fusarium vanettenii</taxon>
    </lineage>
</organism>
<keyword evidence="2" id="KW-1185">Reference proteome</keyword>
<dbReference type="OMA" id="WANSESY"/>
<dbReference type="GeneID" id="9674269"/>
<sequence length="235" mass="26679">MAVESMVSYAFLYRFHGSNLFADRAELATFNALPAAMSPDWWSHQYVTQTNQSWSRILTANPFFNVVSYSNTFGLEPNFPYCTVNHPQAYPKCVASSFVKYGENGLVHMLLGPSIVETKVRNRSVQVICRANYPFSDRLDYEILAAVGFDFYFRIPQWVDETTALCQFAGQKPQSISAENGLYRMSIQKGLHRLSIHLSMTTTVAYRNNTVGVYHDPLLYAANIKYSSLSHQPLN</sequence>
<dbReference type="EMBL" id="GG698930">
    <property type="protein sequence ID" value="EEU36178.1"/>
    <property type="molecule type" value="Genomic_DNA"/>
</dbReference>
<dbReference type="OrthoDB" id="5358475at2759"/>
<accession>C7ZIB9</accession>
<dbReference type="Proteomes" id="UP000005206">
    <property type="component" value="Chromosome 12"/>
</dbReference>
<dbReference type="eggNOG" id="ENOG502QVKK">
    <property type="taxonomic scope" value="Eukaryota"/>
</dbReference>
<evidence type="ECO:0000313" key="2">
    <source>
        <dbReference type="Proteomes" id="UP000005206"/>
    </source>
</evidence>
<dbReference type="VEuPathDB" id="FungiDB:NECHADRAFT_87089"/>